<name>A0ABZ0W906_9BACT</name>
<keyword evidence="1" id="KW-0732">Signal</keyword>
<evidence type="ECO:0000313" key="2">
    <source>
        <dbReference type="EMBL" id="WQD38546.1"/>
    </source>
</evidence>
<reference evidence="2 3" key="1">
    <citation type="submission" date="2023-12" db="EMBL/GenBank/DDBJ databases">
        <title>Genome sequencing and assembly of bacterial species from a model synthetic community.</title>
        <authorList>
            <person name="Hogle S.L."/>
        </authorList>
    </citation>
    <scope>NUCLEOTIDE SEQUENCE [LARGE SCALE GENOMIC DNA]</scope>
    <source>
        <strain evidence="2 3">HAMBI_3031</strain>
    </source>
</reference>
<organism evidence="2 3">
    <name type="scientific">Niabella yanshanensis</name>
    <dbReference type="NCBI Taxonomy" id="577386"/>
    <lineage>
        <taxon>Bacteria</taxon>
        <taxon>Pseudomonadati</taxon>
        <taxon>Bacteroidota</taxon>
        <taxon>Chitinophagia</taxon>
        <taxon>Chitinophagales</taxon>
        <taxon>Chitinophagaceae</taxon>
        <taxon>Niabella</taxon>
    </lineage>
</organism>
<accession>A0ABZ0W906</accession>
<dbReference type="RefSeq" id="WP_162817890.1">
    <property type="nucleotide sequence ID" value="NZ_CP139960.1"/>
</dbReference>
<evidence type="ECO:0000313" key="3">
    <source>
        <dbReference type="Proteomes" id="UP001325680"/>
    </source>
</evidence>
<feature type="chain" id="PRO_5045308852" description="Glycoside hydrolase family 42 N-terminal domain-containing protein" evidence="1">
    <location>
        <begin position="30"/>
        <end position="432"/>
    </location>
</feature>
<dbReference type="Gene3D" id="3.20.20.80">
    <property type="entry name" value="Glycosidases"/>
    <property type="match status" value="1"/>
</dbReference>
<dbReference type="InterPro" id="IPR017853">
    <property type="entry name" value="GH"/>
</dbReference>
<protein>
    <recommendedName>
        <fullName evidence="4">Glycoside hydrolase family 42 N-terminal domain-containing protein</fullName>
    </recommendedName>
</protein>
<dbReference type="EMBL" id="CP139960">
    <property type="protein sequence ID" value="WQD38546.1"/>
    <property type="molecule type" value="Genomic_DNA"/>
</dbReference>
<evidence type="ECO:0000256" key="1">
    <source>
        <dbReference type="SAM" id="SignalP"/>
    </source>
</evidence>
<evidence type="ECO:0008006" key="4">
    <source>
        <dbReference type="Google" id="ProtNLM"/>
    </source>
</evidence>
<dbReference type="SUPFAM" id="SSF51445">
    <property type="entry name" value="(Trans)glycosidases"/>
    <property type="match status" value="1"/>
</dbReference>
<dbReference type="Proteomes" id="UP001325680">
    <property type="component" value="Chromosome"/>
</dbReference>
<feature type="signal peptide" evidence="1">
    <location>
        <begin position="1"/>
        <end position="29"/>
    </location>
</feature>
<gene>
    <name evidence="2" type="ORF">U0035_00100</name>
</gene>
<keyword evidence="3" id="KW-1185">Reference proteome</keyword>
<proteinExistence type="predicted"/>
<sequence length="432" mass="48722">MSYLFPLAMNIKILASIAWCCSCFATANAQAPKGSTSDAFSIGIFYGPTQDLANDEQFRWIKEANVDFIQFIGDKALDFNKDVDTAQQRNLAILDLAARNGIRYFVRDPRVRGSEQDIAAMVKAYKYHPGVAGYFIVDEPGKDDLQWPAKAYKTILKFDPERIPSVNLFPSPVYPDYEENYVEAWVKAVGKENMKLLSFDHYPLLANGTFGGAYFKNLDIIRRAGLRHGIKTSMYPQSMGIINAYRRPDSSELRYSAYTGLAYGIKNLVWFTYNTPVRQPVERFMNAIIDSMGNKTDLYTPFKNLNASLQQLGKTIGRLDAVEVYHSDEMDGTAGLTVPASFFWQPVNKDKRFIITRFKNPRTQQSFVMVVNKSLKTSESISFTIGKAVKKLRLVSTLDGKQHRVSYNPGRTFTTDLLPGEGKLYAIEGGSY</sequence>